<evidence type="ECO:0000313" key="1">
    <source>
        <dbReference type="EMBL" id="MBC9811298.1"/>
    </source>
</evidence>
<name>A0A8J6PN49_9FLAO</name>
<evidence type="ECO:0000313" key="2">
    <source>
        <dbReference type="Proteomes" id="UP000652681"/>
    </source>
</evidence>
<dbReference type="RefSeq" id="WP_216713386.1">
    <property type="nucleotide sequence ID" value="NZ_JACVEL010000001.1"/>
</dbReference>
<keyword evidence="2" id="KW-1185">Reference proteome</keyword>
<dbReference type="PROSITE" id="PS51257">
    <property type="entry name" value="PROKAR_LIPOPROTEIN"/>
    <property type="match status" value="1"/>
</dbReference>
<dbReference type="EMBL" id="JACVEL010000001">
    <property type="protein sequence ID" value="MBC9811298.1"/>
    <property type="molecule type" value="Genomic_DNA"/>
</dbReference>
<dbReference type="AlphaFoldDB" id="A0A8J6PN49"/>
<accession>A0A8J6PN49</accession>
<sequence length="391" mass="43559">MKRYIQQILFIGAILVFAGCKKDDFQPEESFVKIYNDSEGNKKYVPLGIQQTTDQGYIVLSAYGGWNIHVMKTDKVGGVVWRKTLPSNYVNATNLIKHGGSYYFVCMDNVGLFTYLLQLDEASGNVNEIQNFSGIIYPTYAYSNGTTMYIQNYDRLSYKTGIHQLDPSLTSITQSEELNIMTSVEDRIVDHITHDGKRIPFFVSSTPENDYIVMSCFYNYSFSLVFMNANLQFSGVYNGANFNGGVNAILPKGNSQYAVARFSYDNQYFNANASLNPASVDIAESISASGYSELNPEKPVVIRSMAIGGVYYVVMAGSTRSNQLLLSFFDPYSGALRGTKYVGQNTPYSICDFTKTEDGGLMLLVQAKVMGSYDRIATVKLSDEQLAELLE</sequence>
<protein>
    <recommendedName>
        <fullName evidence="3">Lipoprotein</fullName>
    </recommendedName>
</protein>
<comment type="caution">
    <text evidence="1">The sequence shown here is derived from an EMBL/GenBank/DDBJ whole genome shotgun (WGS) entry which is preliminary data.</text>
</comment>
<organism evidence="1 2">
    <name type="scientific">Taishania pollutisoli</name>
    <dbReference type="NCBI Taxonomy" id="2766479"/>
    <lineage>
        <taxon>Bacteria</taxon>
        <taxon>Pseudomonadati</taxon>
        <taxon>Bacteroidota</taxon>
        <taxon>Flavobacteriia</taxon>
        <taxon>Flavobacteriales</taxon>
        <taxon>Crocinitomicaceae</taxon>
        <taxon>Taishania</taxon>
    </lineage>
</organism>
<gene>
    <name evidence="1" type="ORF">H9Y05_02305</name>
</gene>
<dbReference type="Proteomes" id="UP000652681">
    <property type="component" value="Unassembled WGS sequence"/>
</dbReference>
<reference evidence="1" key="1">
    <citation type="submission" date="2020-09" db="EMBL/GenBank/DDBJ databases">
        <title>Taishania pollutisoli gen. nov., sp. nov., Isolated from Tetrabromobisphenol A-Contaminated Soil.</title>
        <authorList>
            <person name="Chen Q."/>
        </authorList>
    </citation>
    <scope>NUCLEOTIDE SEQUENCE</scope>
    <source>
        <strain evidence="1">CZZ-1</strain>
    </source>
</reference>
<proteinExistence type="predicted"/>
<evidence type="ECO:0008006" key="3">
    <source>
        <dbReference type="Google" id="ProtNLM"/>
    </source>
</evidence>